<dbReference type="SMART" id="SM00054">
    <property type="entry name" value="EFh"/>
    <property type="match status" value="2"/>
</dbReference>
<dbReference type="InterPro" id="IPR050227">
    <property type="entry name" value="Rab"/>
</dbReference>
<evidence type="ECO:0000256" key="1">
    <source>
        <dbReference type="ARBA" id="ARBA00004496"/>
    </source>
</evidence>
<accession>A0AAD5APY4</accession>
<dbReference type="FunFam" id="3.40.50.300:FF:001348">
    <property type="entry name" value="Ras and EF-hand domain-containing protein"/>
    <property type="match status" value="1"/>
</dbReference>
<dbReference type="Gene3D" id="3.40.50.300">
    <property type="entry name" value="P-loop containing nucleotide triphosphate hydrolases"/>
    <property type="match status" value="1"/>
</dbReference>
<dbReference type="GO" id="GO:0005509">
    <property type="term" value="F:calcium ion binding"/>
    <property type="evidence" value="ECO:0007669"/>
    <property type="project" value="InterPro"/>
</dbReference>
<dbReference type="InterPro" id="IPR027417">
    <property type="entry name" value="P-loop_NTPase"/>
</dbReference>
<organism evidence="11 12">
    <name type="scientific">Silurus asotus</name>
    <name type="common">Amur catfish</name>
    <name type="synonym">Parasilurus asotus</name>
    <dbReference type="NCBI Taxonomy" id="30991"/>
    <lineage>
        <taxon>Eukaryota</taxon>
        <taxon>Metazoa</taxon>
        <taxon>Chordata</taxon>
        <taxon>Craniata</taxon>
        <taxon>Vertebrata</taxon>
        <taxon>Euteleostomi</taxon>
        <taxon>Actinopterygii</taxon>
        <taxon>Neopterygii</taxon>
        <taxon>Teleostei</taxon>
        <taxon>Ostariophysi</taxon>
        <taxon>Siluriformes</taxon>
        <taxon>Siluridae</taxon>
        <taxon>Silurus</taxon>
    </lineage>
</organism>
<evidence type="ECO:0000256" key="3">
    <source>
        <dbReference type="ARBA" id="ARBA00022723"/>
    </source>
</evidence>
<dbReference type="InterPro" id="IPR002048">
    <property type="entry name" value="EF_hand_dom"/>
</dbReference>
<dbReference type="SUPFAM" id="SSF47473">
    <property type="entry name" value="EF-hand"/>
    <property type="match status" value="1"/>
</dbReference>
<comment type="subcellular location">
    <subcellularLocation>
        <location evidence="1">Cytoplasm</location>
    </subcellularLocation>
</comment>
<dbReference type="PROSITE" id="PS51419">
    <property type="entry name" value="RAB"/>
    <property type="match status" value="1"/>
</dbReference>
<proteinExistence type="predicted"/>
<dbReference type="GO" id="GO:0005525">
    <property type="term" value="F:GTP binding"/>
    <property type="evidence" value="ECO:0007669"/>
    <property type="project" value="UniProtKB-KW"/>
</dbReference>
<feature type="non-terminal residue" evidence="11">
    <location>
        <position position="683"/>
    </location>
</feature>
<feature type="region of interest" description="Disordered" evidence="9">
    <location>
        <begin position="406"/>
        <end position="429"/>
    </location>
</feature>
<dbReference type="NCBIfam" id="TIGR00231">
    <property type="entry name" value="small_GTP"/>
    <property type="match status" value="1"/>
</dbReference>
<dbReference type="PROSITE" id="PS51420">
    <property type="entry name" value="RHO"/>
    <property type="match status" value="1"/>
</dbReference>
<dbReference type="SMART" id="SM00175">
    <property type="entry name" value="RAB"/>
    <property type="match status" value="1"/>
</dbReference>
<dbReference type="Proteomes" id="UP001205998">
    <property type="component" value="Unassembled WGS sequence"/>
</dbReference>
<evidence type="ECO:0000256" key="6">
    <source>
        <dbReference type="ARBA" id="ARBA00023054"/>
    </source>
</evidence>
<keyword evidence="6 8" id="KW-0175">Coiled coil</keyword>
<dbReference type="InterPro" id="IPR001806">
    <property type="entry name" value="Small_GTPase"/>
</dbReference>
<dbReference type="PANTHER" id="PTHR47977">
    <property type="entry name" value="RAS-RELATED PROTEIN RAB"/>
    <property type="match status" value="1"/>
</dbReference>
<evidence type="ECO:0000256" key="5">
    <source>
        <dbReference type="ARBA" id="ARBA00022837"/>
    </source>
</evidence>
<dbReference type="InterPro" id="IPR011992">
    <property type="entry name" value="EF-hand-dom_pair"/>
</dbReference>
<keyword evidence="3" id="KW-0479">Metal-binding</keyword>
<dbReference type="SMART" id="SM00173">
    <property type="entry name" value="RAS"/>
    <property type="match status" value="1"/>
</dbReference>
<dbReference type="EMBL" id="MU551647">
    <property type="protein sequence ID" value="KAI5620327.1"/>
    <property type="molecule type" value="Genomic_DNA"/>
</dbReference>
<dbReference type="SUPFAM" id="SSF52540">
    <property type="entry name" value="P-loop containing nucleoside triphosphate hydrolases"/>
    <property type="match status" value="1"/>
</dbReference>
<dbReference type="Pfam" id="PF13499">
    <property type="entry name" value="EF-hand_7"/>
    <property type="match status" value="1"/>
</dbReference>
<dbReference type="PROSITE" id="PS00018">
    <property type="entry name" value="EF_HAND_1"/>
    <property type="match status" value="2"/>
</dbReference>
<gene>
    <name evidence="11" type="ORF">C0J50_20097</name>
</gene>
<name>A0AAD5APY4_SILAS</name>
<dbReference type="GO" id="GO:0003924">
    <property type="term" value="F:GTPase activity"/>
    <property type="evidence" value="ECO:0007669"/>
    <property type="project" value="InterPro"/>
</dbReference>
<dbReference type="PRINTS" id="PR00449">
    <property type="entry name" value="RASTRNSFRMNG"/>
</dbReference>
<dbReference type="AlphaFoldDB" id="A0AAD5APY4"/>
<dbReference type="PROSITE" id="PS50222">
    <property type="entry name" value="EF_HAND_2"/>
    <property type="match status" value="2"/>
</dbReference>
<evidence type="ECO:0000256" key="8">
    <source>
        <dbReference type="SAM" id="Coils"/>
    </source>
</evidence>
<feature type="coiled-coil region" evidence="8">
    <location>
        <begin position="127"/>
        <end position="286"/>
    </location>
</feature>
<feature type="non-terminal residue" evidence="11">
    <location>
        <position position="1"/>
    </location>
</feature>
<dbReference type="CDD" id="cd00051">
    <property type="entry name" value="EFh"/>
    <property type="match status" value="1"/>
</dbReference>
<evidence type="ECO:0000313" key="11">
    <source>
        <dbReference type="EMBL" id="KAI5620327.1"/>
    </source>
</evidence>
<comment type="caution">
    <text evidence="11">The sequence shown here is derived from an EMBL/GenBank/DDBJ whole genome shotgun (WGS) entry which is preliminary data.</text>
</comment>
<dbReference type="InterPro" id="IPR018247">
    <property type="entry name" value="EF_Hand_1_Ca_BS"/>
</dbReference>
<dbReference type="Gene3D" id="1.10.238.10">
    <property type="entry name" value="EF-hand"/>
    <property type="match status" value="1"/>
</dbReference>
<keyword evidence="2" id="KW-0963">Cytoplasm</keyword>
<evidence type="ECO:0000256" key="2">
    <source>
        <dbReference type="ARBA" id="ARBA00022490"/>
    </source>
</evidence>
<evidence type="ECO:0000256" key="9">
    <source>
        <dbReference type="SAM" id="MobiDB-lite"/>
    </source>
</evidence>
<dbReference type="SMART" id="SM00174">
    <property type="entry name" value="RHO"/>
    <property type="match status" value="1"/>
</dbReference>
<keyword evidence="7" id="KW-0342">GTP-binding</keyword>
<feature type="domain" description="EF-hand" evidence="10">
    <location>
        <begin position="41"/>
        <end position="72"/>
    </location>
</feature>
<sequence length="683" mass="78195">KYMDMADLRKLFSACDVNKSGRIEYEDFSEVCRELSVPDGEIRTLFRRFDVDGDGCINYTDFCSSFHEASGSMNLAALEHTGESRASAWDEFENTLDGDVAYYLGRLWDPLSEFYEQIHETSDKLLLQQYEELIKVLVTESKEHRVETDQLESSLRRTEEMVSTQLSEIEEDLQQQLDYKELTVREEEQKKTEGAIAMLQLKHENELLDLQSAIEKLAQEEAELTNPKEEVIKLRTKIREVTQENEDFRKSLLKAQMNVSVLQVELDKLKNAYADEKLQHESESNELKKMVIQYQSYAEHFELLQEMNKNLFDSNDGLRSALAKDSLSSKEQLSSKSKMPPRRLKPLWQSTINQSRYFLLYLLHFRINFPFANEEDGMPSKEKLSLVEHWAEKYLDSGISLQTDTDRMSGCNYDSDESNDSDDTTHHSSSIIPSEIEMSDFKSEMNLSVTSSRVSLLTSSLRRRLSAFPTKQTEVEAFDSGESVPMYRLVLAGDAGSGKSSFLLRLSLNEFRGDMQTTLGVDFQMKKMLVDGEKTNLQIWDTAGQESRFRSIARSYFRKANGVLLFYDVTSESSFLNVREWIEQIQESTDGSIPLCLIGNKVDLRVTREVKNCVSPIHGEKLARTYNALFCETSAKEGTNVVEAVLHLAREIKKHSKLRRQSVSQVELTLNSGKKALSNCCGL</sequence>
<dbReference type="Pfam" id="PF00071">
    <property type="entry name" value="Ras"/>
    <property type="match status" value="1"/>
</dbReference>
<protein>
    <submittedName>
        <fullName evidence="11">Ras and EF-hand domain-containing protein</fullName>
    </submittedName>
</protein>
<dbReference type="InterPro" id="IPR005225">
    <property type="entry name" value="Small_GTP-bd"/>
</dbReference>
<keyword evidence="5" id="KW-0106">Calcium</keyword>
<reference evidence="11" key="1">
    <citation type="submission" date="2018-07" db="EMBL/GenBank/DDBJ databases">
        <title>Comparative genomics of catfishes provides insights into carnivory and benthic adaptation.</title>
        <authorList>
            <person name="Zhang Y."/>
            <person name="Wang D."/>
            <person name="Peng Z."/>
            <person name="Zheng S."/>
            <person name="Shao F."/>
            <person name="Tao W."/>
        </authorList>
    </citation>
    <scope>NUCLEOTIDE SEQUENCE</scope>
    <source>
        <strain evidence="11">Chongqing</strain>
    </source>
</reference>
<feature type="domain" description="EF-hand" evidence="10">
    <location>
        <begin position="3"/>
        <end position="38"/>
    </location>
</feature>
<evidence type="ECO:0000259" key="10">
    <source>
        <dbReference type="PROSITE" id="PS50222"/>
    </source>
</evidence>
<dbReference type="PROSITE" id="PS51421">
    <property type="entry name" value="RAS"/>
    <property type="match status" value="1"/>
</dbReference>
<evidence type="ECO:0000256" key="7">
    <source>
        <dbReference type="ARBA" id="ARBA00023134"/>
    </source>
</evidence>
<evidence type="ECO:0000256" key="4">
    <source>
        <dbReference type="ARBA" id="ARBA00022741"/>
    </source>
</evidence>
<keyword evidence="12" id="KW-1185">Reference proteome</keyword>
<evidence type="ECO:0000313" key="12">
    <source>
        <dbReference type="Proteomes" id="UP001205998"/>
    </source>
</evidence>
<dbReference type="GO" id="GO:0005737">
    <property type="term" value="C:cytoplasm"/>
    <property type="evidence" value="ECO:0007669"/>
    <property type="project" value="UniProtKB-SubCell"/>
</dbReference>
<dbReference type="CDD" id="cd00154">
    <property type="entry name" value="Rab"/>
    <property type="match status" value="1"/>
</dbReference>
<dbReference type="SMART" id="SM00176">
    <property type="entry name" value="RAN"/>
    <property type="match status" value="1"/>
</dbReference>
<keyword evidence="4" id="KW-0547">Nucleotide-binding</keyword>